<feature type="transmembrane region" description="Helical" evidence="1">
    <location>
        <begin position="84"/>
        <end position="103"/>
    </location>
</feature>
<comment type="domain">
    <text evidence="1">The C4-type zinc finger motif is necessary both for its ER three-way tubular junction localization and formation.</text>
</comment>
<dbReference type="Pfam" id="PF10058">
    <property type="entry name" value="Zn_ribbon_10"/>
    <property type="match status" value="1"/>
</dbReference>
<proteinExistence type="inferred from homology"/>
<reference evidence="4 5" key="1">
    <citation type="submission" date="2023-08" db="EMBL/GenBank/DDBJ databases">
        <title>Annotated Genome Sequence of Vanrija albida AlHP1.</title>
        <authorList>
            <person name="Herzog R."/>
        </authorList>
    </citation>
    <scope>NUCLEOTIDE SEQUENCE [LARGE SCALE GENOMIC DNA]</scope>
    <source>
        <strain evidence="4 5">AlHP1</strain>
    </source>
</reference>
<feature type="compositionally biased region" description="Pro residues" evidence="2">
    <location>
        <begin position="353"/>
        <end position="362"/>
    </location>
</feature>
<keyword evidence="1" id="KW-1133">Transmembrane helix</keyword>
<comment type="subcellular location">
    <subcellularLocation>
        <location evidence="1">Endoplasmic reticulum membrane</location>
        <topology evidence="1">Multi-pass membrane protein</topology>
    </subcellularLocation>
</comment>
<dbReference type="PANTHER" id="PTHR22166">
    <property type="entry name" value="ENDOPLASMIC RETICULUM JUNCTION FORMATION PROTEIN LUNAPARK"/>
    <property type="match status" value="1"/>
</dbReference>
<keyword evidence="1" id="KW-0479">Metal-binding</keyword>
<keyword evidence="5" id="KW-1185">Reference proteome</keyword>
<keyword evidence="1" id="KW-0256">Endoplasmic reticulum</keyword>
<organism evidence="4 5">
    <name type="scientific">Vanrija albida</name>
    <dbReference type="NCBI Taxonomy" id="181172"/>
    <lineage>
        <taxon>Eukaryota</taxon>
        <taxon>Fungi</taxon>
        <taxon>Dikarya</taxon>
        <taxon>Basidiomycota</taxon>
        <taxon>Agaricomycotina</taxon>
        <taxon>Tremellomycetes</taxon>
        <taxon>Trichosporonales</taxon>
        <taxon>Trichosporonaceae</taxon>
        <taxon>Vanrija</taxon>
    </lineage>
</organism>
<feature type="domain" description="Lunapark zinc ribbon" evidence="3">
    <location>
        <begin position="281"/>
        <end position="336"/>
    </location>
</feature>
<dbReference type="Proteomes" id="UP001565368">
    <property type="component" value="Unassembled WGS sequence"/>
</dbReference>
<feature type="compositionally biased region" description="Low complexity" evidence="2">
    <location>
        <begin position="218"/>
        <end position="232"/>
    </location>
</feature>
<comment type="caution">
    <text evidence="4">The sequence shown here is derived from an EMBL/GenBank/DDBJ whole genome shotgun (WGS) entry which is preliminary data.</text>
</comment>
<feature type="region of interest" description="Disordered" evidence="2">
    <location>
        <begin position="346"/>
        <end position="428"/>
    </location>
</feature>
<keyword evidence="1" id="KW-0863">Zinc-finger</keyword>
<dbReference type="EMBL" id="JBBXJM010000005">
    <property type="protein sequence ID" value="KAL1407433.1"/>
    <property type="molecule type" value="Genomic_DNA"/>
</dbReference>
<feature type="compositionally biased region" description="Pro residues" evidence="2">
    <location>
        <begin position="174"/>
        <end position="189"/>
    </location>
</feature>
<feature type="compositionally biased region" description="Basic and acidic residues" evidence="2">
    <location>
        <begin position="416"/>
        <end position="428"/>
    </location>
</feature>
<evidence type="ECO:0000313" key="4">
    <source>
        <dbReference type="EMBL" id="KAL1407433.1"/>
    </source>
</evidence>
<protein>
    <recommendedName>
        <fullName evidence="1">Endoplasmic reticulum junction formation protein lunapark</fullName>
    </recommendedName>
</protein>
<dbReference type="InterPro" id="IPR019273">
    <property type="entry name" value="Lunapark_Znf"/>
</dbReference>
<sequence length="428" mass="46638">MGFLSWFSSSKPTDFETVLSELATKIGEAKLSLSEIRLRERRYLLIVTAYSVGLWAVWVGLWFLGLLPWGLLGWRLESTKATASGLAGVVLGPIIIWALNRIVSWVFGRQRTREENHLRSLLKKQRAQIDEIKKITNYDSTRKLIEQYDMSPGMIPAVSSTSVDHADIQTPQRPGQPPSPQTPQRPSPQTPTRDGGELGSPLPDGTPDGPPGGENQDAPGAPGAPGTPRAPGHLIGAGGTPGLAPSTPVPVPHGISAEQAAFIRMQMQNIQPVLPTPEKKWYDRLADSILGDDPTQAPQSKYALVCAECFTHNGLIGSKYEWERMQWICPRCKHLNPAPLSRAQDELGELPEPETPSKPPVALPVTPSGTPGHLRASPRPRRQLGERKAAPRLSRLGNEVFSADDIGEDEGEGEGDVSREDEAMEVDK</sequence>
<dbReference type="RefSeq" id="XP_069207377.1">
    <property type="nucleotide sequence ID" value="XM_069355306.1"/>
</dbReference>
<name>A0ABR3PZ83_9TREE</name>
<keyword evidence="1" id="KW-0862">Zinc</keyword>
<comment type="similarity">
    <text evidence="1">Belongs to the lunapark family.</text>
</comment>
<dbReference type="PANTHER" id="PTHR22166:SF12">
    <property type="entry name" value="ENDOPLASMIC RETICULUM JUNCTION FORMATION PROTEIN LUNAPARK"/>
    <property type="match status" value="1"/>
</dbReference>
<evidence type="ECO:0000256" key="2">
    <source>
        <dbReference type="SAM" id="MobiDB-lite"/>
    </source>
</evidence>
<dbReference type="GeneID" id="95987909"/>
<keyword evidence="1" id="KW-0472">Membrane</keyword>
<gene>
    <name evidence="4" type="ORF">Q8F55_006866</name>
</gene>
<evidence type="ECO:0000256" key="1">
    <source>
        <dbReference type="RuleBase" id="RU367073"/>
    </source>
</evidence>
<dbReference type="InterPro" id="IPR040115">
    <property type="entry name" value="Lnp"/>
</dbReference>
<comment type="function">
    <text evidence="1">Plays a role in determining ER morphology.</text>
</comment>
<evidence type="ECO:0000313" key="5">
    <source>
        <dbReference type="Proteomes" id="UP001565368"/>
    </source>
</evidence>
<feature type="transmembrane region" description="Helical" evidence="1">
    <location>
        <begin position="43"/>
        <end position="64"/>
    </location>
</feature>
<evidence type="ECO:0000259" key="3">
    <source>
        <dbReference type="Pfam" id="PF10058"/>
    </source>
</evidence>
<feature type="compositionally biased region" description="Acidic residues" evidence="2">
    <location>
        <begin position="405"/>
        <end position="415"/>
    </location>
</feature>
<accession>A0ABR3PZ83</accession>
<keyword evidence="1" id="KW-0812">Transmembrane</keyword>
<feature type="region of interest" description="Disordered" evidence="2">
    <location>
        <begin position="155"/>
        <end position="252"/>
    </location>
</feature>